<feature type="transmembrane region" description="Helical" evidence="5">
    <location>
        <begin position="231"/>
        <end position="254"/>
    </location>
</feature>
<evidence type="ECO:0000256" key="5">
    <source>
        <dbReference type="SAM" id="Phobius"/>
    </source>
</evidence>
<keyword evidence="5" id="KW-0812">Transmembrane</keyword>
<feature type="region of interest" description="Disordered" evidence="4">
    <location>
        <begin position="1"/>
        <end position="21"/>
    </location>
</feature>
<feature type="region of interest" description="Disordered" evidence="4">
    <location>
        <begin position="52"/>
        <end position="72"/>
    </location>
</feature>
<feature type="transmembrane region" description="Helical" evidence="5">
    <location>
        <begin position="107"/>
        <end position="134"/>
    </location>
</feature>
<feature type="compositionally biased region" description="Basic and acidic residues" evidence="4">
    <location>
        <begin position="1"/>
        <end position="14"/>
    </location>
</feature>
<keyword evidence="3" id="KW-0862">Zinc</keyword>
<name>A0AAU9RBC7_THLAR</name>
<reference evidence="8 9" key="1">
    <citation type="submission" date="2022-03" db="EMBL/GenBank/DDBJ databases">
        <authorList>
            <person name="Nunn A."/>
            <person name="Chopra R."/>
            <person name="Nunn A."/>
            <person name="Contreras Garrido A."/>
        </authorList>
    </citation>
    <scope>NUCLEOTIDE SEQUENCE [LARGE SCALE GENOMIC DNA]</scope>
</reference>
<dbReference type="SMART" id="SM00184">
    <property type="entry name" value="RING"/>
    <property type="match status" value="1"/>
</dbReference>
<keyword evidence="5" id="KW-1133">Transmembrane helix</keyword>
<accession>A0AAU9RBC7</accession>
<feature type="transmembrane region" description="Helical" evidence="5">
    <location>
        <begin position="184"/>
        <end position="207"/>
    </location>
</feature>
<evidence type="ECO:0000256" key="2">
    <source>
        <dbReference type="ARBA" id="ARBA00022771"/>
    </source>
</evidence>
<dbReference type="Gene3D" id="3.30.40.10">
    <property type="entry name" value="Zinc/RING finger domain, C3HC4 (zinc finger)"/>
    <property type="match status" value="1"/>
</dbReference>
<dbReference type="PANTHER" id="PTHR46225:SF18">
    <property type="entry name" value="DUF4220 DOMAIN-CONTAINING PROTEIN"/>
    <property type="match status" value="1"/>
</dbReference>
<sequence>MERETHSDNDHHIIDIPNGDDSLYDESYSSARSSLSSTHNDQDIINMLNDDDSSSISSLPTDEETSTSGCDSRNLGNSVELVFALVQTFAALVVLTPAKDEQPQTLLLAWLIGYTCGCIISMLLSMFWCLRMYNQEAGEYPRTRSDGVVKNMKMGLECFFIVWLILGIVWICDGHSSPSDAPKHYRLCVAFIVYSCIRFAAGFLIWLCSGKESEGGGTVFQGPTNDDVSSFVLNVLTILVVLCVQSCCICLVKYGEKEGATRKLECSHVFHLECIDKWLRVKPTCPLCQTLVRG</sequence>
<gene>
    <name evidence="8" type="ORF">TAV2_LOCUS1828</name>
</gene>
<keyword evidence="5" id="KW-0472">Membrane</keyword>
<evidence type="ECO:0000256" key="1">
    <source>
        <dbReference type="ARBA" id="ARBA00022723"/>
    </source>
</evidence>
<proteinExistence type="predicted"/>
<protein>
    <recommendedName>
        <fullName evidence="10">RING-type domain-containing protein</fullName>
    </recommendedName>
</protein>
<organism evidence="8 9">
    <name type="scientific">Thlaspi arvense</name>
    <name type="common">Field penny-cress</name>
    <dbReference type="NCBI Taxonomy" id="13288"/>
    <lineage>
        <taxon>Eukaryota</taxon>
        <taxon>Viridiplantae</taxon>
        <taxon>Streptophyta</taxon>
        <taxon>Embryophyta</taxon>
        <taxon>Tracheophyta</taxon>
        <taxon>Spermatophyta</taxon>
        <taxon>Magnoliopsida</taxon>
        <taxon>eudicotyledons</taxon>
        <taxon>Gunneridae</taxon>
        <taxon>Pentapetalae</taxon>
        <taxon>rosids</taxon>
        <taxon>malvids</taxon>
        <taxon>Brassicales</taxon>
        <taxon>Brassicaceae</taxon>
        <taxon>Thlaspideae</taxon>
        <taxon>Thlaspi</taxon>
    </lineage>
</organism>
<feature type="transmembrane region" description="Helical" evidence="5">
    <location>
        <begin position="154"/>
        <end position="172"/>
    </location>
</feature>
<dbReference type="Proteomes" id="UP000836841">
    <property type="component" value="Chromosome 1"/>
</dbReference>
<evidence type="ECO:0008006" key="10">
    <source>
        <dbReference type="Google" id="ProtNLM"/>
    </source>
</evidence>
<dbReference type="PANTHER" id="PTHR46225">
    <property type="entry name" value="C3H4 TYPE ZINC FINGER PROTEIN"/>
    <property type="match status" value="1"/>
</dbReference>
<evidence type="ECO:0000256" key="4">
    <source>
        <dbReference type="SAM" id="MobiDB-lite"/>
    </source>
</evidence>
<feature type="domain" description="RING-type" evidence="6">
    <location>
        <begin position="247"/>
        <end position="288"/>
    </location>
</feature>
<dbReference type="Pfam" id="PF13639">
    <property type="entry name" value="zf-RING_2"/>
    <property type="match status" value="1"/>
</dbReference>
<dbReference type="InterPro" id="IPR013083">
    <property type="entry name" value="Znf_RING/FYVE/PHD"/>
</dbReference>
<dbReference type="AlphaFoldDB" id="A0AAU9RBC7"/>
<dbReference type="SUPFAM" id="SSF57850">
    <property type="entry name" value="RING/U-box"/>
    <property type="match status" value="1"/>
</dbReference>
<dbReference type="GO" id="GO:0008270">
    <property type="term" value="F:zinc ion binding"/>
    <property type="evidence" value="ECO:0007669"/>
    <property type="project" value="UniProtKB-KW"/>
</dbReference>
<dbReference type="SMART" id="SM00744">
    <property type="entry name" value="RINGv"/>
    <property type="match status" value="1"/>
</dbReference>
<dbReference type="InterPro" id="IPR001841">
    <property type="entry name" value="Znf_RING"/>
</dbReference>
<evidence type="ECO:0000313" key="9">
    <source>
        <dbReference type="Proteomes" id="UP000836841"/>
    </source>
</evidence>
<evidence type="ECO:0000313" key="8">
    <source>
        <dbReference type="EMBL" id="CAH2037491.1"/>
    </source>
</evidence>
<dbReference type="InterPro" id="IPR011016">
    <property type="entry name" value="Znf_RING-CH"/>
</dbReference>
<keyword evidence="1" id="KW-0479">Metal-binding</keyword>
<feature type="domain" description="RING-CH-type" evidence="7">
    <location>
        <begin position="246"/>
        <end position="289"/>
    </location>
</feature>
<evidence type="ECO:0000259" key="7">
    <source>
        <dbReference type="SMART" id="SM00744"/>
    </source>
</evidence>
<keyword evidence="9" id="KW-1185">Reference proteome</keyword>
<evidence type="ECO:0000259" key="6">
    <source>
        <dbReference type="SMART" id="SM00184"/>
    </source>
</evidence>
<evidence type="ECO:0000256" key="3">
    <source>
        <dbReference type="ARBA" id="ARBA00022833"/>
    </source>
</evidence>
<dbReference type="EMBL" id="OU466857">
    <property type="protein sequence ID" value="CAH2037491.1"/>
    <property type="molecule type" value="Genomic_DNA"/>
</dbReference>
<keyword evidence="2" id="KW-0863">Zinc-finger</keyword>